<proteinExistence type="inferred from homology"/>
<feature type="transmembrane region" description="Helical" evidence="2">
    <location>
        <begin position="37"/>
        <end position="56"/>
    </location>
</feature>
<dbReference type="RefSeq" id="WP_172103805.1">
    <property type="nucleotide sequence ID" value="NZ_AP024276.1"/>
</dbReference>
<gene>
    <name evidence="4" type="ORF">ABID50_000494</name>
</gene>
<dbReference type="InterPro" id="IPR052710">
    <property type="entry name" value="CAAX_protease"/>
</dbReference>
<evidence type="ECO:0000259" key="3">
    <source>
        <dbReference type="Pfam" id="PF02517"/>
    </source>
</evidence>
<keyword evidence="5" id="KW-1185">Reference proteome</keyword>
<feature type="transmembrane region" description="Helical" evidence="2">
    <location>
        <begin position="118"/>
        <end position="140"/>
    </location>
</feature>
<accession>A0ABV2EQ76</accession>
<keyword evidence="4" id="KW-0378">Hydrolase</keyword>
<dbReference type="Proteomes" id="UP001549134">
    <property type="component" value="Unassembled WGS sequence"/>
</dbReference>
<dbReference type="PANTHER" id="PTHR36435:SF1">
    <property type="entry name" value="CAAX AMINO TERMINAL PROTEASE FAMILY PROTEIN"/>
    <property type="match status" value="1"/>
</dbReference>
<evidence type="ECO:0000313" key="5">
    <source>
        <dbReference type="Proteomes" id="UP001549134"/>
    </source>
</evidence>
<organism evidence="4 5">
    <name type="scientific">Streptococcus parasuis</name>
    <dbReference type="NCBI Taxonomy" id="1501662"/>
    <lineage>
        <taxon>Bacteria</taxon>
        <taxon>Bacillati</taxon>
        <taxon>Bacillota</taxon>
        <taxon>Bacilli</taxon>
        <taxon>Lactobacillales</taxon>
        <taxon>Streptococcaceae</taxon>
        <taxon>Streptococcus</taxon>
    </lineage>
</organism>
<feature type="transmembrane region" description="Helical" evidence="2">
    <location>
        <begin position="199"/>
        <end position="220"/>
    </location>
</feature>
<evidence type="ECO:0000256" key="2">
    <source>
        <dbReference type="SAM" id="Phobius"/>
    </source>
</evidence>
<dbReference type="GO" id="GO:0008233">
    <property type="term" value="F:peptidase activity"/>
    <property type="evidence" value="ECO:0007669"/>
    <property type="project" value="UniProtKB-KW"/>
</dbReference>
<keyword evidence="2" id="KW-0812">Transmembrane</keyword>
<feature type="domain" description="CAAX prenyl protease 2/Lysostaphin resistance protein A-like" evidence="3">
    <location>
        <begin position="116"/>
        <end position="207"/>
    </location>
</feature>
<comment type="caution">
    <text evidence="4">The sequence shown here is derived from an EMBL/GenBank/DDBJ whole genome shotgun (WGS) entry which is preliminary data.</text>
</comment>
<name>A0ABV2EQ76_9STRE</name>
<keyword evidence="2" id="KW-0472">Membrane</keyword>
<feature type="transmembrane region" description="Helical" evidence="2">
    <location>
        <begin position="152"/>
        <end position="169"/>
    </location>
</feature>
<evidence type="ECO:0000313" key="4">
    <source>
        <dbReference type="EMBL" id="MET3533344.1"/>
    </source>
</evidence>
<dbReference type="GO" id="GO:0006508">
    <property type="term" value="P:proteolysis"/>
    <property type="evidence" value="ECO:0007669"/>
    <property type="project" value="UniProtKB-KW"/>
</dbReference>
<reference evidence="4 5" key="1">
    <citation type="submission" date="2024-06" db="EMBL/GenBank/DDBJ databases">
        <title>Genomic Encyclopedia of Type Strains, Phase IV (KMG-IV): sequencing the most valuable type-strain genomes for metagenomic binning, comparative biology and taxonomic classification.</title>
        <authorList>
            <person name="Goeker M."/>
        </authorList>
    </citation>
    <scope>NUCLEOTIDE SEQUENCE [LARGE SCALE GENOMIC DNA]</scope>
    <source>
        <strain evidence="4 5">DSM 29126</strain>
    </source>
</reference>
<keyword evidence="4" id="KW-0645">Protease</keyword>
<comment type="similarity">
    <text evidence="1">Belongs to the UPF0177 family.</text>
</comment>
<dbReference type="Pfam" id="PF02517">
    <property type="entry name" value="Rce1-like"/>
    <property type="match status" value="1"/>
</dbReference>
<dbReference type="EMBL" id="JBEPLX010000003">
    <property type="protein sequence ID" value="MET3533344.1"/>
    <property type="molecule type" value="Genomic_DNA"/>
</dbReference>
<dbReference type="PANTHER" id="PTHR36435">
    <property type="entry name" value="SLR1288 PROTEIN"/>
    <property type="match status" value="1"/>
</dbReference>
<evidence type="ECO:0000256" key="1">
    <source>
        <dbReference type="ARBA" id="ARBA00009067"/>
    </source>
</evidence>
<feature type="transmembrane region" description="Helical" evidence="2">
    <location>
        <begin position="76"/>
        <end position="98"/>
    </location>
</feature>
<protein>
    <submittedName>
        <fullName evidence="4">Membrane protease YdiL (CAAX protease family)</fullName>
    </submittedName>
</protein>
<dbReference type="InterPro" id="IPR003675">
    <property type="entry name" value="Rce1/LyrA-like_dom"/>
</dbReference>
<keyword evidence="2" id="KW-1133">Transmembrane helix</keyword>
<dbReference type="GeneID" id="78827241"/>
<sequence>MRLLKLCGLIVLTIFLSLVVQIPIYLGINMFKGSVVLKITILLIAFLLLLGCLSLVKVKCFPNIPVKKYLSLRTTVGWTLLSFLLIIGIKSMLIGFGLDLASANNDDIVQQFNSPNMLVMLVALHFTGPILEEVVFRGIFQESLMRLNPTQKYLPIFLSSFLFAYAHTYVLSANLLDYFISGLLFSVLYCKQRQLRDSIFAHILTNSLITVSYIIAGLLLK</sequence>